<dbReference type="GO" id="GO:0005739">
    <property type="term" value="C:mitochondrion"/>
    <property type="evidence" value="ECO:0007669"/>
    <property type="project" value="TreeGrafter"/>
</dbReference>
<comment type="similarity">
    <text evidence="4">Belongs to the AIM11 family.</text>
</comment>
<gene>
    <name evidence="4" type="primary">AIM11</name>
    <name evidence="7" type="ORF">B0A50_06419</name>
</gene>
<evidence type="ECO:0000313" key="7">
    <source>
        <dbReference type="EMBL" id="TKA23914.1"/>
    </source>
</evidence>
<evidence type="ECO:0000256" key="3">
    <source>
        <dbReference type="ARBA" id="ARBA00023136"/>
    </source>
</evidence>
<evidence type="ECO:0000256" key="6">
    <source>
        <dbReference type="SAM" id="MobiDB-lite"/>
    </source>
</evidence>
<evidence type="ECO:0000256" key="1">
    <source>
        <dbReference type="ARBA" id="ARBA00022692"/>
    </source>
</evidence>
<proteinExistence type="inferred from homology"/>
<feature type="compositionally biased region" description="Low complexity" evidence="6">
    <location>
        <begin position="18"/>
        <end position="31"/>
    </location>
</feature>
<evidence type="ECO:0000256" key="2">
    <source>
        <dbReference type="ARBA" id="ARBA00022989"/>
    </source>
</evidence>
<evidence type="ECO:0000256" key="5">
    <source>
        <dbReference type="SAM" id="Coils"/>
    </source>
</evidence>
<name>A0A4U0TPF1_9PEZI</name>
<sequence length="208" mass="23232">MSFYDRYLAPGDLRARRQPQSASSSSQDAAANPRLPPNLSTTRADWATRKRRKDALLYGGVLFTCLSLFITRRAMTRRRRITYPETFTPSANEAASVNGGLEAVEALGLATLNVTSLAMLAAGGTATYFDIAEIEDMREGVRHGLGYDIYGGDPEADKEMEEWVKDLMTKREEGENVDLKGRIGEKLQELAEIERRKTEEAKRVELKP</sequence>
<keyword evidence="5" id="KW-0175">Coiled coil</keyword>
<dbReference type="GO" id="GO:0016020">
    <property type="term" value="C:membrane"/>
    <property type="evidence" value="ECO:0007669"/>
    <property type="project" value="UniProtKB-SubCell"/>
</dbReference>
<reference evidence="7 8" key="1">
    <citation type="submission" date="2017-03" db="EMBL/GenBank/DDBJ databases">
        <title>Genomes of endolithic fungi from Antarctica.</title>
        <authorList>
            <person name="Coleine C."/>
            <person name="Masonjones S."/>
            <person name="Stajich J.E."/>
        </authorList>
    </citation>
    <scope>NUCLEOTIDE SEQUENCE [LARGE SCALE GENOMIC DNA]</scope>
    <source>
        <strain evidence="7 8">CCFEE 6315</strain>
    </source>
</reference>
<dbReference type="AlphaFoldDB" id="A0A4U0TPF1"/>
<evidence type="ECO:0000313" key="8">
    <source>
        <dbReference type="Proteomes" id="UP000308549"/>
    </source>
</evidence>
<dbReference type="EMBL" id="NAJL01000049">
    <property type="protein sequence ID" value="TKA23914.1"/>
    <property type="molecule type" value="Genomic_DNA"/>
</dbReference>
<accession>A0A4U0TPF1</accession>
<keyword evidence="3 4" id="KW-0472">Membrane</keyword>
<feature type="transmembrane region" description="Helical" evidence="4">
    <location>
        <begin position="55"/>
        <end position="71"/>
    </location>
</feature>
<comment type="subcellular location">
    <subcellularLocation>
        <location evidence="4">Membrane</location>
        <topology evidence="4">Multi-pass membrane protein</topology>
    </subcellularLocation>
</comment>
<protein>
    <recommendedName>
        <fullName evidence="4">Altered inheritance of mitochondria protein 11</fullName>
    </recommendedName>
</protein>
<dbReference type="InterPro" id="IPR038814">
    <property type="entry name" value="AIM11"/>
</dbReference>
<feature type="region of interest" description="Disordered" evidence="6">
    <location>
        <begin position="14"/>
        <end position="41"/>
    </location>
</feature>
<organism evidence="7 8">
    <name type="scientific">Salinomyces thailandicus</name>
    <dbReference type="NCBI Taxonomy" id="706561"/>
    <lineage>
        <taxon>Eukaryota</taxon>
        <taxon>Fungi</taxon>
        <taxon>Dikarya</taxon>
        <taxon>Ascomycota</taxon>
        <taxon>Pezizomycotina</taxon>
        <taxon>Dothideomycetes</taxon>
        <taxon>Dothideomycetidae</taxon>
        <taxon>Mycosphaerellales</taxon>
        <taxon>Teratosphaeriaceae</taxon>
        <taxon>Salinomyces</taxon>
    </lineage>
</organism>
<dbReference type="PANTHER" id="PTHR39136">
    <property type="entry name" value="ALTERED INHERITANCE OF MITOCHONDRIA PROTEIN 11"/>
    <property type="match status" value="1"/>
</dbReference>
<keyword evidence="1 4" id="KW-0812">Transmembrane</keyword>
<dbReference type="Proteomes" id="UP000308549">
    <property type="component" value="Unassembled WGS sequence"/>
</dbReference>
<feature type="coiled-coil region" evidence="5">
    <location>
        <begin position="176"/>
        <end position="207"/>
    </location>
</feature>
<comment type="caution">
    <text evidence="7">The sequence shown here is derived from an EMBL/GenBank/DDBJ whole genome shotgun (WGS) entry which is preliminary data.</text>
</comment>
<evidence type="ECO:0000256" key="4">
    <source>
        <dbReference type="RuleBase" id="RU367098"/>
    </source>
</evidence>
<dbReference type="PANTHER" id="PTHR39136:SF1">
    <property type="entry name" value="ALTERED INHERITANCE OF MITOCHONDRIA PROTEIN 11"/>
    <property type="match status" value="1"/>
</dbReference>
<keyword evidence="8" id="KW-1185">Reference proteome</keyword>
<dbReference type="OrthoDB" id="3558022at2759"/>
<keyword evidence="2 4" id="KW-1133">Transmembrane helix</keyword>